<evidence type="ECO:0000313" key="6">
    <source>
        <dbReference type="Proteomes" id="UP000479710"/>
    </source>
</evidence>
<protein>
    <recommendedName>
        <fullName evidence="7">Apoptosis-antagonizing transcription factor C-terminal domain-containing protein</fullName>
    </recommendedName>
</protein>
<comment type="caution">
    <text evidence="5">The sequence shown here is derived from an EMBL/GenBank/DDBJ whole genome shotgun (WGS) entry which is preliminary data.</text>
</comment>
<evidence type="ECO:0008006" key="7">
    <source>
        <dbReference type="Google" id="ProtNLM"/>
    </source>
</evidence>
<evidence type="ECO:0000256" key="2">
    <source>
        <dbReference type="SAM" id="MobiDB-lite"/>
    </source>
</evidence>
<dbReference type="PANTHER" id="PTHR15565">
    <property type="entry name" value="AATF PROTEIN APOPTOSIS ANTAGONIZING TRANSCRIPTION FACTOR"/>
    <property type="match status" value="1"/>
</dbReference>
<dbReference type="GO" id="GO:0005730">
    <property type="term" value="C:nucleolus"/>
    <property type="evidence" value="ECO:0007669"/>
    <property type="project" value="TreeGrafter"/>
</dbReference>
<keyword evidence="6" id="KW-1185">Reference proteome</keyword>
<dbReference type="InterPro" id="IPR039223">
    <property type="entry name" value="AATF/Bfr2"/>
</dbReference>
<dbReference type="Pfam" id="PF13339">
    <property type="entry name" value="AATF-Che1"/>
    <property type="match status" value="1"/>
</dbReference>
<accession>A0A6G1DV36</accession>
<feature type="compositionally biased region" description="Acidic residues" evidence="2">
    <location>
        <begin position="61"/>
        <end position="84"/>
    </location>
</feature>
<feature type="domain" description="Apoptosis-antagonizing transcription factor C-terminal" evidence="3">
    <location>
        <begin position="310"/>
        <end position="385"/>
    </location>
</feature>
<feature type="region of interest" description="Disordered" evidence="2">
    <location>
        <begin position="1"/>
        <end position="85"/>
    </location>
</feature>
<gene>
    <name evidence="5" type="ORF">E2562_005974</name>
</gene>
<dbReference type="Proteomes" id="UP000479710">
    <property type="component" value="Unassembled WGS sequence"/>
</dbReference>
<feature type="compositionally biased region" description="Low complexity" evidence="2">
    <location>
        <begin position="15"/>
        <end position="35"/>
    </location>
</feature>
<evidence type="ECO:0000256" key="1">
    <source>
        <dbReference type="ARBA" id="ARBA00008966"/>
    </source>
</evidence>
<evidence type="ECO:0000313" key="5">
    <source>
        <dbReference type="EMBL" id="KAF0916380.1"/>
    </source>
</evidence>
<dbReference type="EMBL" id="SPHZ02000005">
    <property type="protein sequence ID" value="KAF0916380.1"/>
    <property type="molecule type" value="Genomic_DNA"/>
</dbReference>
<proteinExistence type="inferred from homology"/>
<dbReference type="OrthoDB" id="5783963at2759"/>
<comment type="similarity">
    <text evidence="1">Belongs to the AATF family.</text>
</comment>
<dbReference type="Pfam" id="PF08164">
    <property type="entry name" value="TRAUB"/>
    <property type="match status" value="1"/>
</dbReference>
<evidence type="ECO:0000259" key="3">
    <source>
        <dbReference type="Pfam" id="PF08164"/>
    </source>
</evidence>
<feature type="domain" description="AATF leucine zipper-containing" evidence="4">
    <location>
        <begin position="111"/>
        <end position="232"/>
    </location>
</feature>
<dbReference type="InterPro" id="IPR012617">
    <property type="entry name" value="AATF_C"/>
</dbReference>
<reference evidence="5 6" key="1">
    <citation type="submission" date="2019-11" db="EMBL/GenBank/DDBJ databases">
        <title>Whole genome sequence of Oryza granulata.</title>
        <authorList>
            <person name="Li W."/>
        </authorList>
    </citation>
    <scope>NUCLEOTIDE SEQUENCE [LARGE SCALE GENOMIC DNA]</scope>
    <source>
        <strain evidence="6">cv. Menghai</strain>
        <tissue evidence="5">Leaf</tissue>
    </source>
</reference>
<dbReference type="PANTHER" id="PTHR15565:SF0">
    <property type="entry name" value="PROTEIN AATF"/>
    <property type="match status" value="1"/>
</dbReference>
<dbReference type="InterPro" id="IPR025160">
    <property type="entry name" value="AATF"/>
</dbReference>
<organism evidence="5 6">
    <name type="scientific">Oryza meyeriana var. granulata</name>
    <dbReference type="NCBI Taxonomy" id="110450"/>
    <lineage>
        <taxon>Eukaryota</taxon>
        <taxon>Viridiplantae</taxon>
        <taxon>Streptophyta</taxon>
        <taxon>Embryophyta</taxon>
        <taxon>Tracheophyta</taxon>
        <taxon>Spermatophyta</taxon>
        <taxon>Magnoliopsida</taxon>
        <taxon>Liliopsida</taxon>
        <taxon>Poales</taxon>
        <taxon>Poaceae</taxon>
        <taxon>BOP clade</taxon>
        <taxon>Oryzoideae</taxon>
        <taxon>Oryzeae</taxon>
        <taxon>Oryzinae</taxon>
        <taxon>Oryza</taxon>
        <taxon>Oryza meyeriana</taxon>
    </lineage>
</organism>
<dbReference type="AlphaFoldDB" id="A0A6G1DV36"/>
<name>A0A6G1DV36_9ORYZ</name>
<sequence length="397" mass="44871">MAPSTLTPKRRKAASSPSPSSSSSPVGDSSDGNSDSDLHDAEDSFYSARSGSDDDHQDFSSNDDDDDEEDEMEEDDEGEGEEMSALEKEYRSLQTNQQNILETLKQHRDDDVSRGQAVKNQKVLWDKALEMRFLLQKAFSTSNKLPKEPIKSMFCDHNQDIGQAYLDLLNSSKQTLGCMMELQEALLERNHAANVSIDNELNGEDDEWSGVQKLQKKITPLRNSEIDKWQRKTQVTTGAAALKGKLHAFNQNISDQVSSYMRDPSRMINRMYLRRSTLGVFGEEAGELENNKEEHNTEGDPELVDDSEFYQQLLKEFLESCDAGASESAFYALKKQQHKKRKLVDRRASKSRKIRYHVHEKIANFMAPVPMVIPPMAPKLFENLFGMGNQKSTSVNA</sequence>
<evidence type="ECO:0000259" key="4">
    <source>
        <dbReference type="Pfam" id="PF13339"/>
    </source>
</evidence>